<dbReference type="OrthoDB" id="6464289at2759"/>
<dbReference type="EMBL" id="BGPR01120734">
    <property type="protein sequence ID" value="GBN19502.1"/>
    <property type="molecule type" value="Genomic_DNA"/>
</dbReference>
<feature type="compositionally biased region" description="Polar residues" evidence="1">
    <location>
        <begin position="1"/>
        <end position="12"/>
    </location>
</feature>
<evidence type="ECO:0000313" key="3">
    <source>
        <dbReference type="Proteomes" id="UP000499080"/>
    </source>
</evidence>
<comment type="caution">
    <text evidence="2">The sequence shown here is derived from an EMBL/GenBank/DDBJ whole genome shotgun (WGS) entry which is preliminary data.</text>
</comment>
<reference evidence="2 3" key="1">
    <citation type="journal article" date="2019" name="Sci. Rep.">
        <title>Orb-weaving spider Araneus ventricosus genome elucidates the spidroin gene catalogue.</title>
        <authorList>
            <person name="Kono N."/>
            <person name="Nakamura H."/>
            <person name="Ohtoshi R."/>
            <person name="Moran D.A.P."/>
            <person name="Shinohara A."/>
            <person name="Yoshida Y."/>
            <person name="Fujiwara M."/>
            <person name="Mori M."/>
            <person name="Tomita M."/>
            <person name="Arakawa K."/>
        </authorList>
    </citation>
    <scope>NUCLEOTIDE SEQUENCE [LARGE SCALE GENOMIC DNA]</scope>
</reference>
<protein>
    <submittedName>
        <fullName evidence="2">Uncharacterized protein</fullName>
    </submittedName>
</protein>
<dbReference type="AlphaFoldDB" id="A0A4Y2LYH6"/>
<gene>
    <name evidence="2" type="ORF">AVEN_43544_1</name>
</gene>
<feature type="region of interest" description="Disordered" evidence="1">
    <location>
        <begin position="145"/>
        <end position="171"/>
    </location>
</feature>
<proteinExistence type="predicted"/>
<organism evidence="2 3">
    <name type="scientific">Araneus ventricosus</name>
    <name type="common">Orbweaver spider</name>
    <name type="synonym">Epeira ventricosa</name>
    <dbReference type="NCBI Taxonomy" id="182803"/>
    <lineage>
        <taxon>Eukaryota</taxon>
        <taxon>Metazoa</taxon>
        <taxon>Ecdysozoa</taxon>
        <taxon>Arthropoda</taxon>
        <taxon>Chelicerata</taxon>
        <taxon>Arachnida</taxon>
        <taxon>Araneae</taxon>
        <taxon>Araneomorphae</taxon>
        <taxon>Entelegynae</taxon>
        <taxon>Araneoidea</taxon>
        <taxon>Araneidae</taxon>
        <taxon>Araneus</taxon>
    </lineage>
</organism>
<evidence type="ECO:0000256" key="1">
    <source>
        <dbReference type="SAM" id="MobiDB-lite"/>
    </source>
</evidence>
<keyword evidence="3" id="KW-1185">Reference proteome</keyword>
<feature type="compositionally biased region" description="Polar residues" evidence="1">
    <location>
        <begin position="158"/>
        <end position="171"/>
    </location>
</feature>
<dbReference type="Proteomes" id="UP000499080">
    <property type="component" value="Unassembled WGS sequence"/>
</dbReference>
<sequence length="272" mass="29968">MPLSSSEGSTSVKCGIHASKSPRYTRKKRLSSQRRSSALRDKLSLKHECVSDGNYDESLKSSSHDQTFVKFLPSATVEKFGQSSRLANNFLDCSDLKRSFSFPMVYSESCNKHILSRNFSLFDSKAKASTVPLSNVQPISSDSSVDISNVKNDKSTNLRRSNSTANVENGCSVSRRSSTSTICERHDSVGSAFSQISVIDMKEIESLKVDYGHPNSSYKRKVHHSRSKSDVSIVSVYPEDAGHSEVFSLPSSFSELTAPPKKSIFEGINLCI</sequence>
<feature type="region of interest" description="Disordered" evidence="1">
    <location>
        <begin position="1"/>
        <end position="37"/>
    </location>
</feature>
<accession>A0A4Y2LYH6</accession>
<name>A0A4Y2LYH6_ARAVE</name>
<feature type="compositionally biased region" description="Basic residues" evidence="1">
    <location>
        <begin position="23"/>
        <end position="32"/>
    </location>
</feature>
<evidence type="ECO:0000313" key="2">
    <source>
        <dbReference type="EMBL" id="GBN19502.1"/>
    </source>
</evidence>